<dbReference type="PANTHER" id="PTHR21011">
    <property type="entry name" value="MITOCHONDRIAL 28S RIBOSOMAL PROTEIN S6"/>
    <property type="match status" value="1"/>
</dbReference>
<dbReference type="InterPro" id="IPR035980">
    <property type="entry name" value="Ribosomal_bS6_sf"/>
</dbReference>
<dbReference type="PANTHER" id="PTHR21011:SF1">
    <property type="entry name" value="SMALL RIBOSOMAL SUBUNIT PROTEIN BS6M"/>
    <property type="match status" value="1"/>
</dbReference>
<dbReference type="CDD" id="cd00473">
    <property type="entry name" value="bS6"/>
    <property type="match status" value="1"/>
</dbReference>
<organism evidence="8 9">
    <name type="scientific">Leptospirillum ferrodiazotrophum</name>
    <dbReference type="NCBI Taxonomy" id="412449"/>
    <lineage>
        <taxon>Bacteria</taxon>
        <taxon>Pseudomonadati</taxon>
        <taxon>Nitrospirota</taxon>
        <taxon>Nitrospiria</taxon>
        <taxon>Nitrospirales</taxon>
        <taxon>Nitrospiraceae</taxon>
        <taxon>Leptospirillum</taxon>
    </lineage>
</organism>
<dbReference type="GO" id="GO:0070181">
    <property type="term" value="F:small ribosomal subunit rRNA binding"/>
    <property type="evidence" value="ECO:0007669"/>
    <property type="project" value="TreeGrafter"/>
</dbReference>
<evidence type="ECO:0000256" key="2">
    <source>
        <dbReference type="ARBA" id="ARBA00022980"/>
    </source>
</evidence>
<reference evidence="8 9" key="1">
    <citation type="journal article" date="2009" name="Appl. Environ. Microbiol.">
        <title>Community genomic and proteomic analyses of chemoautotrophic iron-oxidizing "Leptospirillum rubarum" (Group II) and "Leptospirillum ferrodiazotrophum" (Group III) bacteria in acid mine drainage biofilms.</title>
        <authorList>
            <person name="Goltsman D.S."/>
            <person name="Denef V.J."/>
            <person name="Singer S.W."/>
            <person name="VerBerkmoes N.C."/>
            <person name="Lefsrud M."/>
            <person name="Mueller R.S."/>
            <person name="Dick G.J."/>
            <person name="Sun C.L."/>
            <person name="Wheeler K.E."/>
            <person name="Zemla A."/>
            <person name="Baker B.J."/>
            <person name="Hauser L."/>
            <person name="Land M."/>
            <person name="Shah M.B."/>
            <person name="Thelen M.P."/>
            <person name="Hettich R.L."/>
            <person name="Banfield J.F."/>
        </authorList>
    </citation>
    <scope>NUCLEOTIDE SEQUENCE [LARGE SCALE GENOMIC DNA]</scope>
</reference>
<evidence type="ECO:0000256" key="1">
    <source>
        <dbReference type="ARBA" id="ARBA00009512"/>
    </source>
</evidence>
<evidence type="ECO:0000256" key="4">
    <source>
        <dbReference type="ARBA" id="ARBA00035104"/>
    </source>
</evidence>
<feature type="compositionally biased region" description="Basic and acidic residues" evidence="7">
    <location>
        <begin position="119"/>
        <end position="129"/>
    </location>
</feature>
<evidence type="ECO:0000313" key="8">
    <source>
        <dbReference type="EMBL" id="EES52800.1"/>
    </source>
</evidence>
<dbReference type="AlphaFoldDB" id="C6HX90"/>
<dbReference type="GO" id="GO:0005737">
    <property type="term" value="C:cytoplasm"/>
    <property type="evidence" value="ECO:0007669"/>
    <property type="project" value="UniProtKB-ARBA"/>
</dbReference>
<accession>C6HX90</accession>
<dbReference type="Pfam" id="PF01250">
    <property type="entry name" value="Ribosomal_S6"/>
    <property type="match status" value="1"/>
</dbReference>
<gene>
    <name evidence="6" type="primary">rpsF</name>
    <name evidence="8" type="ORF">UBAL3_92050172</name>
</gene>
<comment type="function">
    <text evidence="4 6">Binds together with bS18 to 16S ribosomal RNA.</text>
</comment>
<keyword evidence="3 6" id="KW-0687">Ribonucleoprotein</keyword>
<dbReference type="GO" id="GO:0003735">
    <property type="term" value="F:structural constituent of ribosome"/>
    <property type="evidence" value="ECO:0007669"/>
    <property type="project" value="InterPro"/>
</dbReference>
<evidence type="ECO:0000313" key="9">
    <source>
        <dbReference type="Proteomes" id="UP000009374"/>
    </source>
</evidence>
<dbReference type="NCBIfam" id="TIGR00166">
    <property type="entry name" value="S6"/>
    <property type="match status" value="1"/>
</dbReference>
<evidence type="ECO:0000256" key="7">
    <source>
        <dbReference type="SAM" id="MobiDB-lite"/>
    </source>
</evidence>
<dbReference type="HAMAP" id="MF_00360">
    <property type="entry name" value="Ribosomal_bS6"/>
    <property type="match status" value="1"/>
</dbReference>
<dbReference type="SUPFAM" id="SSF54995">
    <property type="entry name" value="Ribosomal protein S6"/>
    <property type="match status" value="1"/>
</dbReference>
<evidence type="ECO:0000256" key="3">
    <source>
        <dbReference type="ARBA" id="ARBA00023274"/>
    </source>
</evidence>
<feature type="compositionally biased region" description="Low complexity" evidence="7">
    <location>
        <begin position="103"/>
        <end position="118"/>
    </location>
</feature>
<keyword evidence="2 6" id="KW-0689">Ribosomal protein</keyword>
<dbReference type="EMBL" id="GG693873">
    <property type="protein sequence ID" value="EES52800.1"/>
    <property type="molecule type" value="Genomic_DNA"/>
</dbReference>
<dbReference type="InterPro" id="IPR020814">
    <property type="entry name" value="Ribosomal_S6_plastid/chlpt"/>
</dbReference>
<dbReference type="GO" id="GO:1990904">
    <property type="term" value="C:ribonucleoprotein complex"/>
    <property type="evidence" value="ECO:0007669"/>
    <property type="project" value="UniProtKB-KW"/>
</dbReference>
<keyword evidence="6" id="KW-0699">rRNA-binding</keyword>
<comment type="similarity">
    <text evidence="1 6">Belongs to the bacterial ribosomal protein bS6 family.</text>
</comment>
<evidence type="ECO:0000256" key="5">
    <source>
        <dbReference type="ARBA" id="ARBA00035294"/>
    </source>
</evidence>
<dbReference type="Gene3D" id="3.30.70.60">
    <property type="match status" value="1"/>
</dbReference>
<dbReference type="InterPro" id="IPR000529">
    <property type="entry name" value="Ribosomal_bS6"/>
</dbReference>
<proteinExistence type="inferred from homology"/>
<protein>
    <recommendedName>
        <fullName evidence="5 6">Small ribosomal subunit protein bS6</fullName>
    </recommendedName>
</protein>
<feature type="region of interest" description="Disordered" evidence="7">
    <location>
        <begin position="100"/>
        <end position="129"/>
    </location>
</feature>
<name>C6HX90_9BACT</name>
<dbReference type="GO" id="GO:0005840">
    <property type="term" value="C:ribosome"/>
    <property type="evidence" value="ECO:0007669"/>
    <property type="project" value="UniProtKB-KW"/>
</dbReference>
<dbReference type="GO" id="GO:0006412">
    <property type="term" value="P:translation"/>
    <property type="evidence" value="ECO:0007669"/>
    <property type="project" value="UniProtKB-UniRule"/>
</dbReference>
<dbReference type="Proteomes" id="UP000009374">
    <property type="component" value="Unassembled WGS sequence"/>
</dbReference>
<evidence type="ECO:0000256" key="6">
    <source>
        <dbReference type="HAMAP-Rule" id="MF_00360"/>
    </source>
</evidence>
<dbReference type="InterPro" id="IPR014717">
    <property type="entry name" value="Transl_elong_EF1B/ribsomal_bS6"/>
</dbReference>
<sequence>MYFYECVLLLKPTLSDEEAQATISRYEKIVEDKGGRLHATQRLGKKRLAYELRKEKKADYVILYAEFKNPADQIELERVARLDERIIKSMNLRRKTLVLPTVESSSESTSGSSGAGEEMAAHDVEGEAI</sequence>
<keyword evidence="9" id="KW-1185">Reference proteome</keyword>
<keyword evidence="6" id="KW-0694">RNA-binding</keyword>